<name>A0A2A9CR02_9ACTN</name>
<gene>
    <name evidence="4" type="ORF">ATK74_0567</name>
</gene>
<reference evidence="4 5" key="1">
    <citation type="submission" date="2017-10" db="EMBL/GenBank/DDBJ databases">
        <title>Sequencing the genomes of 1000 actinobacteria strains.</title>
        <authorList>
            <person name="Klenk H.-P."/>
        </authorList>
    </citation>
    <scope>NUCLEOTIDE SEQUENCE [LARGE SCALE GENOMIC DNA]</scope>
    <source>
        <strain evidence="4 5">DSM 15597</strain>
    </source>
</reference>
<evidence type="ECO:0000313" key="4">
    <source>
        <dbReference type="EMBL" id="PFG16042.1"/>
    </source>
</evidence>
<evidence type="ECO:0000256" key="2">
    <source>
        <dbReference type="SAM" id="MobiDB-lite"/>
    </source>
</evidence>
<dbReference type="Pfam" id="PF02720">
    <property type="entry name" value="DUF222"/>
    <property type="match status" value="1"/>
</dbReference>
<dbReference type="InterPro" id="IPR003615">
    <property type="entry name" value="HNH_nuc"/>
</dbReference>
<dbReference type="Proteomes" id="UP000226079">
    <property type="component" value="Unassembled WGS sequence"/>
</dbReference>
<keyword evidence="5" id="KW-1185">Reference proteome</keyword>
<dbReference type="Gene3D" id="1.10.30.50">
    <property type="match status" value="1"/>
</dbReference>
<feature type="region of interest" description="Disordered" evidence="2">
    <location>
        <begin position="410"/>
        <end position="448"/>
    </location>
</feature>
<dbReference type="GO" id="GO:0004519">
    <property type="term" value="F:endonuclease activity"/>
    <property type="evidence" value="ECO:0007669"/>
    <property type="project" value="InterPro"/>
</dbReference>
<feature type="domain" description="HNH nuclease" evidence="3">
    <location>
        <begin position="330"/>
        <end position="382"/>
    </location>
</feature>
<comment type="similarity">
    <text evidence="1">Belongs to the Rv1128c/1148c/1588c/1702c/1945/3466 family.</text>
</comment>
<evidence type="ECO:0000313" key="5">
    <source>
        <dbReference type="Proteomes" id="UP000226079"/>
    </source>
</evidence>
<comment type="caution">
    <text evidence="4">The sequence shown here is derived from an EMBL/GenBank/DDBJ whole genome shotgun (WGS) entry which is preliminary data.</text>
</comment>
<protein>
    <submittedName>
        <fullName evidence="4">Uncharacterized protein DUF222</fullName>
    </submittedName>
</protein>
<dbReference type="GO" id="GO:0008270">
    <property type="term" value="F:zinc ion binding"/>
    <property type="evidence" value="ECO:0007669"/>
    <property type="project" value="InterPro"/>
</dbReference>
<dbReference type="OrthoDB" id="3634417at2"/>
<evidence type="ECO:0000259" key="3">
    <source>
        <dbReference type="SMART" id="SM00507"/>
    </source>
</evidence>
<dbReference type="EMBL" id="PDJC01000001">
    <property type="protein sequence ID" value="PFG16042.1"/>
    <property type="molecule type" value="Genomic_DNA"/>
</dbReference>
<organism evidence="4 5">
    <name type="scientific">Propionicimonas paludicola</name>
    <dbReference type="NCBI Taxonomy" id="185243"/>
    <lineage>
        <taxon>Bacteria</taxon>
        <taxon>Bacillati</taxon>
        <taxon>Actinomycetota</taxon>
        <taxon>Actinomycetes</taxon>
        <taxon>Propionibacteriales</taxon>
        <taxon>Nocardioidaceae</taxon>
        <taxon>Propionicimonas</taxon>
    </lineage>
</organism>
<feature type="compositionally biased region" description="Low complexity" evidence="2">
    <location>
        <begin position="430"/>
        <end position="448"/>
    </location>
</feature>
<evidence type="ECO:0000256" key="1">
    <source>
        <dbReference type="ARBA" id="ARBA00023450"/>
    </source>
</evidence>
<dbReference type="InterPro" id="IPR003870">
    <property type="entry name" value="DUF222"/>
</dbReference>
<sequence length="448" mass="48338">MVTAGEALARIEQSLDLVDPRRDDLAPETRLAWLRLARRVQGRVQALTVQLTAEAEQNQASVRATGTPLASWLGIGENLSRREAASAVMQARTIADHPRLGQAATDGQVSPGQAQAIGRVLAEVAPRLAPERRAEAEDLLVGLAEHLDSAELSRCADRVLAELTPSAEQSQEQRLQQLAEAAHRRRSLRFFREPGVIRFEGVLPQLEGEAFVALVSAHGEALRRTAIEARDAFSELSPEQRRADALISLLRAARQTRPEPGVGQARVVVRLDYATLQAAAAGAGLIREGEALSAGELRRICCEADLLPTVLGTASEVLDVGRASRLVTPGIRVALGQRDGGCTFPGCDVPEQTCEAHHLTPWWAGGRTSLSNLALLCHHHHALVEPATFGTRDQWEIRIAQDGLPEFIPPARLDRSRRPVRHRRLGGSGRLADGRAPAGARGDPALCA</sequence>
<proteinExistence type="inferred from homology"/>
<dbReference type="SMART" id="SM00507">
    <property type="entry name" value="HNHc"/>
    <property type="match status" value="1"/>
</dbReference>
<dbReference type="Pfam" id="PF01844">
    <property type="entry name" value="HNH"/>
    <property type="match status" value="1"/>
</dbReference>
<dbReference type="AlphaFoldDB" id="A0A2A9CR02"/>
<dbReference type="InterPro" id="IPR002711">
    <property type="entry name" value="HNH"/>
</dbReference>
<accession>A0A2A9CR02</accession>
<dbReference type="CDD" id="cd00085">
    <property type="entry name" value="HNHc"/>
    <property type="match status" value="1"/>
</dbReference>
<dbReference type="GO" id="GO:0003676">
    <property type="term" value="F:nucleic acid binding"/>
    <property type="evidence" value="ECO:0007669"/>
    <property type="project" value="InterPro"/>
</dbReference>